<evidence type="ECO:0000313" key="4">
    <source>
        <dbReference type="Proteomes" id="UP000626148"/>
    </source>
</evidence>
<dbReference type="InterPro" id="IPR014529">
    <property type="entry name" value="UCP026631"/>
</dbReference>
<protein>
    <recommendedName>
        <fullName evidence="2">YdbS-like PH domain-containing protein</fullName>
    </recommendedName>
</protein>
<feature type="domain" description="YdbS-like PH" evidence="2">
    <location>
        <begin position="402"/>
        <end position="477"/>
    </location>
</feature>
<feature type="transmembrane region" description="Helical" evidence="1">
    <location>
        <begin position="357"/>
        <end position="378"/>
    </location>
</feature>
<dbReference type="PANTHER" id="PTHR34473:SF2">
    <property type="entry name" value="UPF0699 TRANSMEMBRANE PROTEIN YDBT"/>
    <property type="match status" value="1"/>
</dbReference>
<gene>
    <name evidence="3" type="ORF">GCM10007392_44950</name>
</gene>
<keyword evidence="4" id="KW-1185">Reference proteome</keyword>
<dbReference type="InterPro" id="IPR005182">
    <property type="entry name" value="YdbS-like_PH"/>
</dbReference>
<keyword evidence="1" id="KW-0812">Transmembrane</keyword>
<dbReference type="RefSeq" id="WP_189613038.1">
    <property type="nucleotide sequence ID" value="NZ_BMXR01000015.1"/>
</dbReference>
<keyword evidence="1" id="KW-1133">Transmembrane helix</keyword>
<accession>A0A918KR48</accession>
<dbReference type="EMBL" id="BMXR01000015">
    <property type="protein sequence ID" value="GGX72495.1"/>
    <property type="molecule type" value="Genomic_DNA"/>
</dbReference>
<reference evidence="3" key="2">
    <citation type="submission" date="2020-09" db="EMBL/GenBank/DDBJ databases">
        <authorList>
            <person name="Sun Q."/>
            <person name="Kim S."/>
        </authorList>
    </citation>
    <scope>NUCLEOTIDE SEQUENCE</scope>
    <source>
        <strain evidence="3">KCTC 22169</strain>
    </source>
</reference>
<feature type="transmembrane region" description="Helical" evidence="1">
    <location>
        <begin position="12"/>
        <end position="31"/>
    </location>
</feature>
<sequence length="490" mass="55725">MQTDWQRTSPLGGLYFLLRNVRGLVNLWPAIPAVIALEEWRGVILWVGVPVVLVWLVTVSFLHWWYFRFQYDDRGIQLRSGLLHRRRLTLEFDRVQEINLEQAVYFRPFQLWSLGLESAGSKGEEVHIPGVRRALADDVRGRFLRYKRGTPTAEAVKTEQAEAKPDYTLTLTPGELVRFGLMHNTLIYLAPIIGVLLSQSSGLTDVMRQWLESRPWVQWLAVVLKSSDWFFVAGLVAAILVLGLAVLYVLSILLAMARYWNYTLTVEGDRLHFQAGLFNRVSRGFKQHKLQCVVVRQGVLARCLNRYTLKLQQANDHGGNTDSAFIVPVVDAPTLQRIQALLDVEPPNWQRTMPVRMVWSVALYGTLCGVALGTAAWSTSALPVGWALLVYPVFAALAWGRWRRRRYSAGEQWVGFQSGLIGYQQVFMPNIKVQKLELSQGPVLRRHDAAELKVWSGARSESVGFVSRSRLAEIRDALLGQVGRHRGRWI</sequence>
<dbReference type="PANTHER" id="PTHR34473">
    <property type="entry name" value="UPF0699 TRANSMEMBRANE PROTEIN YDBS"/>
    <property type="match status" value="1"/>
</dbReference>
<feature type="transmembrane region" description="Helical" evidence="1">
    <location>
        <begin position="186"/>
        <end position="204"/>
    </location>
</feature>
<feature type="domain" description="YdbS-like PH" evidence="2">
    <location>
        <begin position="64"/>
        <end position="140"/>
    </location>
</feature>
<feature type="transmembrane region" description="Helical" evidence="1">
    <location>
        <begin position="384"/>
        <end position="402"/>
    </location>
</feature>
<evidence type="ECO:0000259" key="2">
    <source>
        <dbReference type="Pfam" id="PF03703"/>
    </source>
</evidence>
<keyword evidence="1" id="KW-0472">Membrane</keyword>
<feature type="transmembrane region" description="Helical" evidence="1">
    <location>
        <begin position="43"/>
        <end position="67"/>
    </location>
</feature>
<feature type="transmembrane region" description="Helical" evidence="1">
    <location>
        <begin position="229"/>
        <end position="255"/>
    </location>
</feature>
<dbReference type="PIRSF" id="PIRSF026631">
    <property type="entry name" value="UCP026631"/>
    <property type="match status" value="1"/>
</dbReference>
<dbReference type="Proteomes" id="UP000626148">
    <property type="component" value="Unassembled WGS sequence"/>
</dbReference>
<dbReference type="AlphaFoldDB" id="A0A918KR48"/>
<name>A0A918KR48_9GAMM</name>
<dbReference type="Pfam" id="PF03703">
    <property type="entry name" value="bPH_2"/>
    <property type="match status" value="3"/>
</dbReference>
<organism evidence="3 4">
    <name type="scientific">Saccharospirillum salsuginis</name>
    <dbReference type="NCBI Taxonomy" id="418750"/>
    <lineage>
        <taxon>Bacteria</taxon>
        <taxon>Pseudomonadati</taxon>
        <taxon>Pseudomonadota</taxon>
        <taxon>Gammaproteobacteria</taxon>
        <taxon>Oceanospirillales</taxon>
        <taxon>Saccharospirillaceae</taxon>
        <taxon>Saccharospirillum</taxon>
    </lineage>
</organism>
<evidence type="ECO:0000256" key="1">
    <source>
        <dbReference type="SAM" id="Phobius"/>
    </source>
</evidence>
<comment type="caution">
    <text evidence="3">The sequence shown here is derived from an EMBL/GenBank/DDBJ whole genome shotgun (WGS) entry which is preliminary data.</text>
</comment>
<feature type="domain" description="YdbS-like PH" evidence="2">
    <location>
        <begin position="259"/>
        <end position="341"/>
    </location>
</feature>
<evidence type="ECO:0000313" key="3">
    <source>
        <dbReference type="EMBL" id="GGX72495.1"/>
    </source>
</evidence>
<reference evidence="3" key="1">
    <citation type="journal article" date="2014" name="Int. J. Syst. Evol. Microbiol.">
        <title>Complete genome sequence of Corynebacterium casei LMG S-19264T (=DSM 44701T), isolated from a smear-ripened cheese.</title>
        <authorList>
            <consortium name="US DOE Joint Genome Institute (JGI-PGF)"/>
            <person name="Walter F."/>
            <person name="Albersmeier A."/>
            <person name="Kalinowski J."/>
            <person name="Ruckert C."/>
        </authorList>
    </citation>
    <scope>NUCLEOTIDE SEQUENCE</scope>
    <source>
        <strain evidence="3">KCTC 22169</strain>
    </source>
</reference>
<proteinExistence type="predicted"/>